<keyword evidence="1" id="KW-0812">Transmembrane</keyword>
<keyword evidence="1" id="KW-0472">Membrane</keyword>
<dbReference type="PANTHER" id="PTHR42736">
    <property type="entry name" value="PROTEIN-GLUTAMINE GAMMA-GLUTAMYLTRANSFERASE"/>
    <property type="match status" value="1"/>
</dbReference>
<dbReference type="Pfam" id="PF01841">
    <property type="entry name" value="Transglut_core"/>
    <property type="match status" value="1"/>
</dbReference>
<evidence type="ECO:0000313" key="4">
    <source>
        <dbReference type="Proteomes" id="UP001254608"/>
    </source>
</evidence>
<dbReference type="EMBL" id="JAVRIC010000006">
    <property type="protein sequence ID" value="MDT0496971.1"/>
    <property type="molecule type" value="Genomic_DNA"/>
</dbReference>
<dbReference type="Pfam" id="PF13559">
    <property type="entry name" value="DUF4129"/>
    <property type="match status" value="1"/>
</dbReference>
<feature type="domain" description="Transglutaminase-like" evidence="2">
    <location>
        <begin position="405"/>
        <end position="476"/>
    </location>
</feature>
<dbReference type="Gene3D" id="3.10.620.30">
    <property type="match status" value="1"/>
</dbReference>
<accession>A0ABU2WGG8</accession>
<name>A0ABU2WGG8_9GAMM</name>
<evidence type="ECO:0000256" key="1">
    <source>
        <dbReference type="SAM" id="Phobius"/>
    </source>
</evidence>
<dbReference type="SUPFAM" id="SSF54001">
    <property type="entry name" value="Cysteine proteinases"/>
    <property type="match status" value="1"/>
</dbReference>
<sequence>MAAVAADDYLSRNALLRLLAVMFLVIAPHAPHLPLWAGLVSLLLLVWRATATFRQWALPPRWVRFVLSFAAFAGIWASYGRVNSQTAGTALFVLMLSLKLTEMRSRRDVTVVVFLLYFVLLTHFLYSQELWTLPYMLGCAVAITAVLGDANHPGAALPWRTSLGLGARVIALALPLMLVLFVLFPRIPGPLWGLPSDSGAGRTGLSDSLSPGDISSLIESHEVAFRVSFDGAPPPPAQRYWRGPSFWSFDGYRWEPGYRGNEHEHPPLEWSGDPVDYLVTLEPQARPWLMALEMPVPSALPATSRLGPDYQLIATKPVSGRRAYRLRSYPNYRLQPELPDLVRRLSLRLPRDANPKTRDYALRLRTRGLSDRQIVDQVLNRFREQEYFYTLNPPRLGRDSVDDFLFSTKRGFCEHYASSFTALMRATGIPARVVTGYLGGEINEIGGYMVVRQSDAHAWSEVWLEGQGWVRVDPTAAVAPSRIETGVEGALDAVGERMPGSLFSTTRLRYWIEARWDWVNASWNGLVLGYGPELQRTLLSRFGVDSLRSMILVLTGMVVTILAVISLFTLRRLHPPAAKDRAQRLWRGLQRRLARIGLVQRPDEGAGDFARRVAKERPELAASVGRMAALYQSLRYLDGEDAATEKALRLAISRFQP</sequence>
<feature type="transmembrane region" description="Helical" evidence="1">
    <location>
        <begin position="9"/>
        <end position="27"/>
    </location>
</feature>
<evidence type="ECO:0000313" key="3">
    <source>
        <dbReference type="EMBL" id="MDT0496971.1"/>
    </source>
</evidence>
<dbReference type="InterPro" id="IPR002931">
    <property type="entry name" value="Transglutaminase-like"/>
</dbReference>
<protein>
    <submittedName>
        <fullName evidence="3">DUF3488 and transglutaminase-like domain-containing protein</fullName>
    </submittedName>
</protein>
<keyword evidence="4" id="KW-1185">Reference proteome</keyword>
<feature type="transmembrane region" description="Helical" evidence="1">
    <location>
        <begin position="108"/>
        <end position="126"/>
    </location>
</feature>
<dbReference type="RefSeq" id="WP_311364365.1">
    <property type="nucleotide sequence ID" value="NZ_JAVRIC010000006.1"/>
</dbReference>
<reference evidence="3 4" key="1">
    <citation type="submission" date="2023-09" db="EMBL/GenBank/DDBJ databases">
        <authorList>
            <person name="Rey-Velasco X."/>
        </authorList>
    </citation>
    <scope>NUCLEOTIDE SEQUENCE [LARGE SCALE GENOMIC DNA]</scope>
    <source>
        <strain evidence="3 4">W345</strain>
    </source>
</reference>
<feature type="transmembrane region" description="Helical" evidence="1">
    <location>
        <begin position="162"/>
        <end position="184"/>
    </location>
</feature>
<dbReference type="Proteomes" id="UP001254608">
    <property type="component" value="Unassembled WGS sequence"/>
</dbReference>
<feature type="transmembrane region" description="Helical" evidence="1">
    <location>
        <begin position="132"/>
        <end position="150"/>
    </location>
</feature>
<dbReference type="InterPro" id="IPR025403">
    <property type="entry name" value="TgpA-like_C"/>
</dbReference>
<gene>
    <name evidence="3" type="ORF">RM530_06270</name>
</gene>
<feature type="transmembrane region" description="Helical" evidence="1">
    <location>
        <begin position="62"/>
        <end position="79"/>
    </location>
</feature>
<organism evidence="3 4">
    <name type="scientific">Banduia mediterranea</name>
    <dbReference type="NCBI Taxonomy" id="3075609"/>
    <lineage>
        <taxon>Bacteria</taxon>
        <taxon>Pseudomonadati</taxon>
        <taxon>Pseudomonadota</taxon>
        <taxon>Gammaproteobacteria</taxon>
        <taxon>Nevskiales</taxon>
        <taxon>Algiphilaceae</taxon>
        <taxon>Banduia</taxon>
    </lineage>
</organism>
<feature type="transmembrane region" description="Helical" evidence="1">
    <location>
        <begin position="550"/>
        <end position="570"/>
    </location>
</feature>
<dbReference type="PANTHER" id="PTHR42736:SF1">
    <property type="entry name" value="PROTEIN-GLUTAMINE GAMMA-GLUTAMYLTRANSFERASE"/>
    <property type="match status" value="1"/>
</dbReference>
<proteinExistence type="predicted"/>
<keyword evidence="1" id="KW-1133">Transmembrane helix</keyword>
<dbReference type="InterPro" id="IPR021878">
    <property type="entry name" value="TgpA_N"/>
</dbReference>
<dbReference type="InterPro" id="IPR038765">
    <property type="entry name" value="Papain-like_cys_pep_sf"/>
</dbReference>
<comment type="caution">
    <text evidence="3">The sequence shown here is derived from an EMBL/GenBank/DDBJ whole genome shotgun (WGS) entry which is preliminary data.</text>
</comment>
<dbReference type="Pfam" id="PF11992">
    <property type="entry name" value="TgpA_N"/>
    <property type="match status" value="1"/>
</dbReference>
<dbReference type="SMART" id="SM00460">
    <property type="entry name" value="TGc"/>
    <property type="match status" value="1"/>
</dbReference>
<dbReference type="InterPro" id="IPR052901">
    <property type="entry name" value="Bact_TGase-like"/>
</dbReference>
<evidence type="ECO:0000259" key="2">
    <source>
        <dbReference type="SMART" id="SM00460"/>
    </source>
</evidence>